<dbReference type="InterPro" id="IPR011989">
    <property type="entry name" value="ARM-like"/>
</dbReference>
<evidence type="ECO:0000259" key="5">
    <source>
        <dbReference type="SMART" id="SM01302"/>
    </source>
</evidence>
<dbReference type="Pfam" id="PF14538">
    <property type="entry name" value="Raptor_N"/>
    <property type="match status" value="1"/>
</dbReference>
<feature type="region of interest" description="Disordered" evidence="4">
    <location>
        <begin position="764"/>
        <end position="788"/>
    </location>
</feature>
<dbReference type="Gene3D" id="2.130.10.10">
    <property type="entry name" value="YVTN repeat-like/Quinoprotein amine dehydrogenase"/>
    <property type="match status" value="2"/>
</dbReference>
<dbReference type="GO" id="GO:0030674">
    <property type="term" value="F:protein-macromolecule adaptor activity"/>
    <property type="evidence" value="ECO:0007669"/>
    <property type="project" value="TreeGrafter"/>
</dbReference>
<dbReference type="Proteomes" id="UP001255856">
    <property type="component" value="Unassembled WGS sequence"/>
</dbReference>
<dbReference type="InterPro" id="IPR001680">
    <property type="entry name" value="WD40_rpt"/>
</dbReference>
<dbReference type="GO" id="GO:0031929">
    <property type="term" value="P:TOR signaling"/>
    <property type="evidence" value="ECO:0007669"/>
    <property type="project" value="InterPro"/>
</dbReference>
<dbReference type="Pfam" id="PF00400">
    <property type="entry name" value="WD40"/>
    <property type="match status" value="1"/>
</dbReference>
<dbReference type="InterPro" id="IPR036322">
    <property type="entry name" value="WD40_repeat_dom_sf"/>
</dbReference>
<comment type="similarity">
    <text evidence="1">Belongs to the WD repeat RAPTOR family.</text>
</comment>
<evidence type="ECO:0000256" key="1">
    <source>
        <dbReference type="ARBA" id="ARBA00009257"/>
    </source>
</evidence>
<dbReference type="GO" id="GO:0031931">
    <property type="term" value="C:TORC1 complex"/>
    <property type="evidence" value="ECO:0007669"/>
    <property type="project" value="InterPro"/>
</dbReference>
<comment type="caution">
    <text evidence="6">The sequence shown here is derived from an EMBL/GenBank/DDBJ whole genome shotgun (WGS) entry which is preliminary data.</text>
</comment>
<keyword evidence="7" id="KW-1185">Reference proteome</keyword>
<feature type="region of interest" description="Disordered" evidence="4">
    <location>
        <begin position="1533"/>
        <end position="1562"/>
    </location>
</feature>
<reference evidence="6" key="1">
    <citation type="submission" date="2021-01" db="EMBL/GenBank/DDBJ databases">
        <authorList>
            <person name="Eckstrom K.M.E."/>
        </authorList>
    </citation>
    <scope>NUCLEOTIDE SEQUENCE</scope>
    <source>
        <strain evidence="6">UVCC 0001</strain>
    </source>
</reference>
<dbReference type="Gene3D" id="1.25.10.10">
    <property type="entry name" value="Leucine-rich Repeat Variant"/>
    <property type="match status" value="1"/>
</dbReference>
<feature type="compositionally biased region" description="Low complexity" evidence="4">
    <location>
        <begin position="771"/>
        <end position="788"/>
    </location>
</feature>
<keyword evidence="2" id="KW-0853">WD repeat</keyword>
<dbReference type="SUPFAM" id="SSF50978">
    <property type="entry name" value="WD40 repeat-like"/>
    <property type="match status" value="1"/>
</dbReference>
<dbReference type="GO" id="GO:0009267">
    <property type="term" value="P:cellular response to starvation"/>
    <property type="evidence" value="ECO:0007669"/>
    <property type="project" value="TreeGrafter"/>
</dbReference>
<dbReference type="PANTHER" id="PTHR12848">
    <property type="entry name" value="REGULATORY-ASSOCIATED PROTEIN OF MTOR"/>
    <property type="match status" value="1"/>
</dbReference>
<sequence length="1562" mass="163219">MDTPTANLGMSTLSIHRVAATLEKLISRVEDSGSPSQLTEELSRRLHIQHSTDASVVEEDEDVSPYPAYYLCDLRHDASVGLPAGALAAGEGLVSKWRQKERLKTTAVALVVCLNIGVDPPDVVRVSPCARTECWIDPLSMPAAKALDAIGKSLQVQYERWQPRAKYKMHLDPTTEDVKRLAVSCRKNARSERVLFHYNGHGVPRPTANGEIWVFNRSYTQYIPLSLFDLQSWVGTPAIYVFDCSNAGQILASFRQYMLRQQQHQAAVAALEDARGGAAPAPEDPMRSNILLCACGVDDVLPQSPDLPADLFTACLTTPIKVSLKWFWARAAPRWRDALPDDELRTSLADRVPGQQTDRKTPLGELNWIFTAITDTIAWNVLPRALFQRLFRQDLLVASLFRNFLLADRVLRAHGCTPVSHPRLPATHQHPMWQAWDMAAEMCLLQLPAILSSGSSVEYVPSPFFAEQLTAFELWLEHGGRDRAPPEQLPVVLQVLLSQVHRLRALVLLGRFLDMGSWAVDLALSVGIFPYVLKLLQTTAVDLRATLVFIWAKILAWDANQQVQADLTKDGGFSYFAKQLDARGGAAPGAPAASADSRAQAAFVLASVCRGHAGNQRLLGKEGLPSVILAQLPGALAALGWAGPEAPGARRSHALLVRWLALALGRAVENQPALCRAALQENAHSALASLVRCGEPEVRAAACFALGALILTDPAEEEDERAPGGEDAPDAAHARFRGRARHRLQPAGDAPLPAAAARALARRPWAPPGRTPARSAGAPAATSAPAAAAGVNGTAQAIKANGAEPGRSAGSSPAATPEAQTPPKDAPLAREPSPTTTPAAPRGRGLTPSSSAEALTAPRVLIGSGGSSVGSPGVLVRDGDVYEPALMVGLDDGASTGAGLFASPGRRARGGGLYPGVLGALCTLGQDPAPGVAAAAKDVLRRVGVEFIVLPPTPAPSGPGHKHARFHTGTVSAISSPRPPLSHAQTTSALGLGATRVDSETLAALDRVSSHVLPKAWQPPARSVSAVGSVAGSPTSSPSPPHMTFVATRPTYFLGEVNATGEVPAAYEELPKGMPRSVAGSVASLSGSEAGAGGPHAGAGGGAAAAPAGDASPLSKEWPSPTYAQAAEAFKWPLLAPQALEEPGPPSATWLHEPPPESVRACLARREAGLAACRQLPVTGPGRACLQDVVHTVQTDSDRVAATMLDALRPLLVTADAEGGVRVSRYGNGALVNAWSMPGTGALPQQQARAAPTVALHQLNEAGNELLLTCGADGAVRVWRDYAAKGAQRLATAWQATTLAAAGGRLSDRVYVWDVEREACVRTVRGDLSAGAGRELAPETAFAPVPCIDALALPAGGRSAKVLHVAGSGGAVHVYDLRVAGDCPVASLCHTPTRLAGLVVEPGGVPHRVILGYPSGTLAFADMRGGTGGAGAAQGGGGTGGSGVWKVVEAHRKPYMSAIVGHPHAPLVATATTSQVVKVWSPDGDALGVIRAHTSFLSHRPGPITCLAWAPYDLHLASGGHDRVAAVYRVAAGAPGKPKPAPSPALAATPQASPRVPSAPET</sequence>
<dbReference type="SUPFAM" id="SSF48371">
    <property type="entry name" value="ARM repeat"/>
    <property type="match status" value="1"/>
</dbReference>
<dbReference type="SMART" id="SM01302">
    <property type="entry name" value="Raptor_N"/>
    <property type="match status" value="1"/>
</dbReference>
<feature type="region of interest" description="Disordered" evidence="4">
    <location>
        <begin position="1077"/>
        <end position="1119"/>
    </location>
</feature>
<keyword evidence="3" id="KW-0677">Repeat</keyword>
<feature type="compositionally biased region" description="Low complexity" evidence="4">
    <location>
        <begin position="1104"/>
        <end position="1113"/>
    </location>
</feature>
<dbReference type="GO" id="GO:0005737">
    <property type="term" value="C:cytoplasm"/>
    <property type="evidence" value="ECO:0007669"/>
    <property type="project" value="TreeGrafter"/>
</dbReference>
<evidence type="ECO:0000256" key="2">
    <source>
        <dbReference type="ARBA" id="ARBA00022574"/>
    </source>
</evidence>
<feature type="compositionally biased region" description="Gly residues" evidence="4">
    <location>
        <begin position="1090"/>
        <end position="1103"/>
    </location>
</feature>
<feature type="compositionally biased region" description="Low complexity" evidence="4">
    <location>
        <begin position="1077"/>
        <end position="1089"/>
    </location>
</feature>
<organism evidence="6 7">
    <name type="scientific">Prototheca wickerhamii</name>
    <dbReference type="NCBI Taxonomy" id="3111"/>
    <lineage>
        <taxon>Eukaryota</taxon>
        <taxon>Viridiplantae</taxon>
        <taxon>Chlorophyta</taxon>
        <taxon>core chlorophytes</taxon>
        <taxon>Trebouxiophyceae</taxon>
        <taxon>Chlorellales</taxon>
        <taxon>Chlorellaceae</taxon>
        <taxon>Prototheca</taxon>
    </lineage>
</organism>
<proteinExistence type="inferred from homology"/>
<dbReference type="SMART" id="SM00320">
    <property type="entry name" value="WD40"/>
    <property type="match status" value="3"/>
</dbReference>
<dbReference type="PANTHER" id="PTHR12848:SF16">
    <property type="entry name" value="REGULATORY-ASSOCIATED PROTEIN OF MTOR"/>
    <property type="match status" value="1"/>
</dbReference>
<dbReference type="PRINTS" id="PR01547">
    <property type="entry name" value="YEAST176DUF"/>
</dbReference>
<dbReference type="GO" id="GO:0071230">
    <property type="term" value="P:cellular response to amino acid stimulus"/>
    <property type="evidence" value="ECO:0007669"/>
    <property type="project" value="TreeGrafter"/>
</dbReference>
<accession>A0AAD9IGG1</accession>
<dbReference type="InterPro" id="IPR004083">
    <property type="entry name" value="Raptor"/>
</dbReference>
<dbReference type="EMBL" id="JASFZW010000013">
    <property type="protein sequence ID" value="KAK2075817.1"/>
    <property type="molecule type" value="Genomic_DNA"/>
</dbReference>
<name>A0AAD9IGG1_PROWI</name>
<feature type="compositionally biased region" description="Low complexity" evidence="4">
    <location>
        <begin position="1544"/>
        <end position="1554"/>
    </location>
</feature>
<evidence type="ECO:0000256" key="3">
    <source>
        <dbReference type="ARBA" id="ARBA00022737"/>
    </source>
</evidence>
<feature type="region of interest" description="Disordered" evidence="4">
    <location>
        <begin position="801"/>
        <end position="853"/>
    </location>
</feature>
<evidence type="ECO:0000313" key="6">
    <source>
        <dbReference type="EMBL" id="KAK2075817.1"/>
    </source>
</evidence>
<evidence type="ECO:0000256" key="4">
    <source>
        <dbReference type="SAM" id="MobiDB-lite"/>
    </source>
</evidence>
<feature type="domain" description="Raptor N-terminal CASPase-like" evidence="5">
    <location>
        <begin position="102"/>
        <end position="255"/>
    </location>
</feature>
<gene>
    <name evidence="6" type="ORF">QBZ16_001558</name>
</gene>
<dbReference type="InterPro" id="IPR029347">
    <property type="entry name" value="Raptor_N"/>
</dbReference>
<dbReference type="GO" id="GO:0010506">
    <property type="term" value="P:regulation of autophagy"/>
    <property type="evidence" value="ECO:0007669"/>
    <property type="project" value="TreeGrafter"/>
</dbReference>
<protein>
    <recommendedName>
        <fullName evidence="5">Raptor N-terminal CASPase-like domain-containing protein</fullName>
    </recommendedName>
</protein>
<dbReference type="InterPro" id="IPR015943">
    <property type="entry name" value="WD40/YVTN_repeat-like_dom_sf"/>
</dbReference>
<evidence type="ECO:0000313" key="7">
    <source>
        <dbReference type="Proteomes" id="UP001255856"/>
    </source>
</evidence>
<dbReference type="GO" id="GO:0030307">
    <property type="term" value="P:positive regulation of cell growth"/>
    <property type="evidence" value="ECO:0007669"/>
    <property type="project" value="TreeGrafter"/>
</dbReference>
<dbReference type="InterPro" id="IPR016024">
    <property type="entry name" value="ARM-type_fold"/>
</dbReference>